<keyword evidence="1 2" id="KW-0238">DNA-binding</keyword>
<sequence length="193" mass="20692">MSSQVSSEARSGLNARQAETFERLLIAGAEELRAVGHEALTVRSVATRASVSPATAYTYLASKNHLFAELFFRTLVAVEPPAFSDADGARERVRAVVRQYGELMVAEPEIAAAVTPALLGSDPEVERLRLRIGAEFVRRFELALGAERDPDVVDALVLAFSGVLLQAGMGLVPYGQLADRLDAVNAVILKGNV</sequence>
<dbReference type="Gene3D" id="1.10.357.10">
    <property type="entry name" value="Tetracycline Repressor, domain 2"/>
    <property type="match status" value="1"/>
</dbReference>
<evidence type="ECO:0000259" key="3">
    <source>
        <dbReference type="PROSITE" id="PS50977"/>
    </source>
</evidence>
<dbReference type="SUPFAM" id="SSF46689">
    <property type="entry name" value="Homeodomain-like"/>
    <property type="match status" value="1"/>
</dbReference>
<dbReference type="Pfam" id="PF00440">
    <property type="entry name" value="TetR_N"/>
    <property type="match status" value="1"/>
</dbReference>
<keyword evidence="5" id="KW-1185">Reference proteome</keyword>
<accession>A0ABP4EPK9</accession>
<dbReference type="InterPro" id="IPR009057">
    <property type="entry name" value="Homeodomain-like_sf"/>
</dbReference>
<proteinExistence type="predicted"/>
<gene>
    <name evidence="4" type="ORF">GCM10009668_39140</name>
</gene>
<dbReference type="EMBL" id="BAAALG010000017">
    <property type="protein sequence ID" value="GAA1113365.1"/>
    <property type="molecule type" value="Genomic_DNA"/>
</dbReference>
<protein>
    <submittedName>
        <fullName evidence="4">TetR/AcrR family transcriptional regulator</fullName>
    </submittedName>
</protein>
<dbReference type="InterPro" id="IPR001647">
    <property type="entry name" value="HTH_TetR"/>
</dbReference>
<evidence type="ECO:0000256" key="1">
    <source>
        <dbReference type="ARBA" id="ARBA00023125"/>
    </source>
</evidence>
<evidence type="ECO:0000256" key="2">
    <source>
        <dbReference type="PROSITE-ProRule" id="PRU00335"/>
    </source>
</evidence>
<feature type="DNA-binding region" description="H-T-H motif" evidence="2">
    <location>
        <begin position="41"/>
        <end position="60"/>
    </location>
</feature>
<reference evidence="5" key="1">
    <citation type="journal article" date="2019" name="Int. J. Syst. Evol. Microbiol.">
        <title>The Global Catalogue of Microorganisms (GCM) 10K type strain sequencing project: providing services to taxonomists for standard genome sequencing and annotation.</title>
        <authorList>
            <consortium name="The Broad Institute Genomics Platform"/>
            <consortium name="The Broad Institute Genome Sequencing Center for Infectious Disease"/>
            <person name="Wu L."/>
            <person name="Ma J."/>
        </authorList>
    </citation>
    <scope>NUCLEOTIDE SEQUENCE [LARGE SCALE GENOMIC DNA]</scope>
    <source>
        <strain evidence="5">JCM 13008</strain>
    </source>
</reference>
<comment type="caution">
    <text evidence="4">The sequence shown here is derived from an EMBL/GenBank/DDBJ whole genome shotgun (WGS) entry which is preliminary data.</text>
</comment>
<dbReference type="RefSeq" id="WP_343996603.1">
    <property type="nucleotide sequence ID" value="NZ_BAAALG010000017.1"/>
</dbReference>
<name>A0ABP4EPK9_9ACTN</name>
<dbReference type="PROSITE" id="PS50977">
    <property type="entry name" value="HTH_TETR_2"/>
    <property type="match status" value="1"/>
</dbReference>
<organism evidence="4 5">
    <name type="scientific">Nocardioides dubius</name>
    <dbReference type="NCBI Taxonomy" id="317019"/>
    <lineage>
        <taxon>Bacteria</taxon>
        <taxon>Bacillati</taxon>
        <taxon>Actinomycetota</taxon>
        <taxon>Actinomycetes</taxon>
        <taxon>Propionibacteriales</taxon>
        <taxon>Nocardioidaceae</taxon>
        <taxon>Nocardioides</taxon>
    </lineage>
</organism>
<evidence type="ECO:0000313" key="4">
    <source>
        <dbReference type="EMBL" id="GAA1113365.1"/>
    </source>
</evidence>
<feature type="domain" description="HTH tetR-type" evidence="3">
    <location>
        <begin position="18"/>
        <end position="78"/>
    </location>
</feature>
<dbReference type="Proteomes" id="UP001501581">
    <property type="component" value="Unassembled WGS sequence"/>
</dbReference>
<evidence type="ECO:0000313" key="5">
    <source>
        <dbReference type="Proteomes" id="UP001501581"/>
    </source>
</evidence>